<accession>A0A6J4L790</accession>
<feature type="non-terminal residue" evidence="1">
    <location>
        <position position="45"/>
    </location>
</feature>
<sequence>WGRLVARNLSAASACRTSGRSTCYHHGWPKPRAALCGATRPKPTD</sequence>
<feature type="non-terminal residue" evidence="1">
    <location>
        <position position="1"/>
    </location>
</feature>
<reference evidence="1" key="1">
    <citation type="submission" date="2020-02" db="EMBL/GenBank/DDBJ databases">
        <authorList>
            <person name="Meier V. D."/>
        </authorList>
    </citation>
    <scope>NUCLEOTIDE SEQUENCE</scope>
    <source>
        <strain evidence="1">AVDCRST_MAG90</strain>
    </source>
</reference>
<dbReference type="EMBL" id="CADCUC010000231">
    <property type="protein sequence ID" value="CAA9324782.1"/>
    <property type="molecule type" value="Genomic_DNA"/>
</dbReference>
<protein>
    <submittedName>
        <fullName evidence="1">Uncharacterized protein</fullName>
    </submittedName>
</protein>
<evidence type="ECO:0000313" key="1">
    <source>
        <dbReference type="EMBL" id="CAA9324782.1"/>
    </source>
</evidence>
<gene>
    <name evidence="1" type="ORF">AVDCRST_MAG90-1188</name>
</gene>
<dbReference type="AlphaFoldDB" id="A0A6J4L790"/>
<proteinExistence type="predicted"/>
<organism evidence="1">
    <name type="scientific">uncultured Microvirga sp</name>
    <dbReference type="NCBI Taxonomy" id="412392"/>
    <lineage>
        <taxon>Bacteria</taxon>
        <taxon>Pseudomonadati</taxon>
        <taxon>Pseudomonadota</taxon>
        <taxon>Alphaproteobacteria</taxon>
        <taxon>Hyphomicrobiales</taxon>
        <taxon>Methylobacteriaceae</taxon>
        <taxon>Microvirga</taxon>
        <taxon>environmental samples</taxon>
    </lineage>
</organism>
<name>A0A6J4L790_9HYPH</name>